<sequence length="182" mass="21655">MKDGNDDNFAQDLARLTIEILNGKSVDPESKLGDIISYMGRNKLLLTRKKEEMFDIKETIELCDETRVYLNVLQTEKLKHCRLCYQKDDQYRCEFHKKYIFNKDSMQYYDEYVDFLNSDMGIISFVELYYSYMNVEFWKITGKFIFRDLTGFDSVKALLEHYNHTSKDDVDEPSIESMDTDV</sequence>
<accession>S5MK00</accession>
<evidence type="ECO:0000313" key="1">
    <source>
        <dbReference type="EMBL" id="AGR56776.1"/>
    </source>
</evidence>
<dbReference type="KEGG" id="vg:16489426"/>
<dbReference type="Pfam" id="PF06851">
    <property type="entry name" value="DUF1247"/>
    <property type="match status" value="1"/>
</dbReference>
<dbReference type="Proteomes" id="UP000203768">
    <property type="component" value="Segment"/>
</dbReference>
<organism evidence="1 2">
    <name type="scientific">Hemileuca sp. nucleopolyhedrovirus</name>
    <dbReference type="NCBI Taxonomy" id="1367203"/>
    <lineage>
        <taxon>Viruses</taxon>
        <taxon>Viruses incertae sedis</taxon>
        <taxon>Naldaviricetes</taxon>
        <taxon>Lefavirales</taxon>
        <taxon>Baculoviridae</taxon>
        <taxon>Alphabaculovirus</taxon>
        <taxon>Alphabaculovirus heleucae</taxon>
        <taxon>Hemileuca species nucleopolyhedrovirus</taxon>
    </lineage>
</organism>
<proteinExistence type="predicted"/>
<protein>
    <submittedName>
        <fullName evidence="1">Ac34</fullName>
    </submittedName>
</protein>
<dbReference type="GeneID" id="16489426"/>
<dbReference type="InterPro" id="IPR009657">
    <property type="entry name" value="Protein_Ac34"/>
</dbReference>
<reference evidence="1 2" key="1">
    <citation type="journal article" date="2013" name="Virus Genes">
        <title>The genome of a baculovirus isolated from Hemileuca sp. encodes a serpin ortholog.</title>
        <authorList>
            <person name="Rohrmann G.F."/>
            <person name="Erlandson M.A."/>
            <person name="Theilmann D.A."/>
        </authorList>
    </citation>
    <scope>NUCLEOTIDE SEQUENCE [LARGE SCALE GENOMIC DNA]</scope>
</reference>
<keyword evidence="2" id="KW-1185">Reference proteome</keyword>
<name>S5MK00_9ABAC</name>
<evidence type="ECO:0000313" key="2">
    <source>
        <dbReference type="Proteomes" id="UP000203768"/>
    </source>
</evidence>
<dbReference type="EMBL" id="KF158713">
    <property type="protein sequence ID" value="AGR56776.1"/>
    <property type="molecule type" value="Genomic_DNA"/>
</dbReference>
<dbReference type="RefSeq" id="YP_008378240.1">
    <property type="nucleotide sequence ID" value="NC_021923.1"/>
</dbReference>
<dbReference type="OrthoDB" id="16007at10239"/>
<gene>
    <name evidence="1" type="ORF">Hesp024</name>
</gene>